<dbReference type="Proteomes" id="UP001159042">
    <property type="component" value="Unassembled WGS sequence"/>
</dbReference>
<proteinExistence type="predicted"/>
<gene>
    <name evidence="1" type="ORF">NQ315_000714</name>
</gene>
<dbReference type="AlphaFoldDB" id="A0AAV8WCZ7"/>
<reference evidence="1 2" key="1">
    <citation type="journal article" date="2023" name="Insect Mol. Biol.">
        <title>Genome sequencing provides insights into the evolution of gene families encoding plant cell wall-degrading enzymes in longhorned beetles.</title>
        <authorList>
            <person name="Shin N.R."/>
            <person name="Okamura Y."/>
            <person name="Kirsch R."/>
            <person name="Pauchet Y."/>
        </authorList>
    </citation>
    <scope>NUCLEOTIDE SEQUENCE [LARGE SCALE GENOMIC DNA]</scope>
    <source>
        <strain evidence="1">EAD_L_NR</strain>
    </source>
</reference>
<dbReference type="EMBL" id="JANEYG010000002">
    <property type="protein sequence ID" value="KAJ8924565.1"/>
    <property type="molecule type" value="Genomic_DNA"/>
</dbReference>
<comment type="caution">
    <text evidence="1">The sequence shown here is derived from an EMBL/GenBank/DDBJ whole genome shotgun (WGS) entry which is preliminary data.</text>
</comment>
<evidence type="ECO:0000313" key="2">
    <source>
        <dbReference type="Proteomes" id="UP001159042"/>
    </source>
</evidence>
<keyword evidence="2" id="KW-1185">Reference proteome</keyword>
<sequence>MPVLPIEENILEEYTPSTIILLGSASSKSSTPPWPKEKYEYFGHTMYFQKFKHKQKNSILDESRQFHQNC</sequence>
<name>A0AAV8WCZ7_9CUCU</name>
<evidence type="ECO:0000313" key="1">
    <source>
        <dbReference type="EMBL" id="KAJ8924565.1"/>
    </source>
</evidence>
<accession>A0AAV8WCZ7</accession>
<protein>
    <submittedName>
        <fullName evidence="1">Uncharacterized protein</fullName>
    </submittedName>
</protein>
<organism evidence="1 2">
    <name type="scientific">Exocentrus adspersus</name>
    <dbReference type="NCBI Taxonomy" id="1586481"/>
    <lineage>
        <taxon>Eukaryota</taxon>
        <taxon>Metazoa</taxon>
        <taxon>Ecdysozoa</taxon>
        <taxon>Arthropoda</taxon>
        <taxon>Hexapoda</taxon>
        <taxon>Insecta</taxon>
        <taxon>Pterygota</taxon>
        <taxon>Neoptera</taxon>
        <taxon>Endopterygota</taxon>
        <taxon>Coleoptera</taxon>
        <taxon>Polyphaga</taxon>
        <taxon>Cucujiformia</taxon>
        <taxon>Chrysomeloidea</taxon>
        <taxon>Cerambycidae</taxon>
        <taxon>Lamiinae</taxon>
        <taxon>Acanthocinini</taxon>
        <taxon>Exocentrus</taxon>
    </lineage>
</organism>